<evidence type="ECO:0000256" key="1">
    <source>
        <dbReference type="SAM" id="SignalP"/>
    </source>
</evidence>
<name>A0ABU8X8E0_9BURK</name>
<feature type="domain" description="Amidohydrolase 3" evidence="2">
    <location>
        <begin position="75"/>
        <end position="553"/>
    </location>
</feature>
<gene>
    <name evidence="3" type="ORF">WKW79_15450</name>
</gene>
<proteinExistence type="predicted"/>
<dbReference type="Gene3D" id="3.10.310.70">
    <property type="match status" value="1"/>
</dbReference>
<dbReference type="CDD" id="cd01300">
    <property type="entry name" value="YtcJ_like"/>
    <property type="match status" value="1"/>
</dbReference>
<sequence>MRFSTSILAGACAATTLLGATVAQAEPTVVTNVHGYTLVGKKLVTFTGMAFDNGKVLATGNDAALVKRYPRATRVDGEGKTMLPGLIDVHGHVFRLGFRRNEVLMGGTQNLDEALAKIRDYAKANPNRQWLLGSGWNQVIWKLGRFPTAAELDGAVADRPMTLRRVDGHATWANSKALQAAGITKDTPDPAGGRIERDAAGNPSGVLVDKAQLLVTSKIPAPTDEERRLALGTALAHFGSLGLTNVGDAGIGVDEARIYREFADQKKLTTRIYAMISDVGDDFKALSASGPLKGYANDRYNLRAVKLRGDGALGSRGAAMLDPYSDDHANKGLLLQDDATMNAKVQAALKAGYQTNTHAIGDAANHQILNAYQAAYKDVGGKQLRNRIEHAQVVTLADIPRFKTLDLIASMQPTHATSDMNMAEDRIGKERLKGAYAWHTFLKQGTVVAGGSDFPVESANPFYGLHAAVTRTDHEGKPAQGWHPEEAMTLLQAFRAFTLDAAYAQHQEKVLGSLERGKWADFILVDQDPFKEPPANLWKTLVLQTWVGGERVYRKE</sequence>
<keyword evidence="1" id="KW-0732">Signal</keyword>
<dbReference type="SUPFAM" id="SSF51338">
    <property type="entry name" value="Composite domain of metallo-dependent hydrolases"/>
    <property type="match status" value="1"/>
</dbReference>
<organism evidence="3 4">
    <name type="scientific">Variovorax robiniae</name>
    <dbReference type="NCBI Taxonomy" id="1836199"/>
    <lineage>
        <taxon>Bacteria</taxon>
        <taxon>Pseudomonadati</taxon>
        <taxon>Pseudomonadota</taxon>
        <taxon>Betaproteobacteria</taxon>
        <taxon>Burkholderiales</taxon>
        <taxon>Comamonadaceae</taxon>
        <taxon>Variovorax</taxon>
    </lineage>
</organism>
<dbReference type="PANTHER" id="PTHR22642">
    <property type="entry name" value="IMIDAZOLONEPROPIONASE"/>
    <property type="match status" value="1"/>
</dbReference>
<reference evidence="3 4" key="1">
    <citation type="submission" date="2024-03" db="EMBL/GenBank/DDBJ databases">
        <title>Novel species of the genus Variovorax.</title>
        <authorList>
            <person name="Liu Q."/>
            <person name="Xin Y.-H."/>
        </authorList>
    </citation>
    <scope>NUCLEOTIDE SEQUENCE [LARGE SCALE GENOMIC DNA]</scope>
    <source>
        <strain evidence="3 4">KACC 18901</strain>
    </source>
</reference>
<dbReference type="InterPro" id="IPR032466">
    <property type="entry name" value="Metal_Hydrolase"/>
</dbReference>
<keyword evidence="4" id="KW-1185">Reference proteome</keyword>
<dbReference type="SUPFAM" id="SSF51556">
    <property type="entry name" value="Metallo-dependent hydrolases"/>
    <property type="match status" value="1"/>
</dbReference>
<dbReference type="InterPro" id="IPR013108">
    <property type="entry name" value="Amidohydro_3"/>
</dbReference>
<dbReference type="Pfam" id="PF07969">
    <property type="entry name" value="Amidohydro_3"/>
    <property type="match status" value="1"/>
</dbReference>
<dbReference type="EMBL" id="JBBKZS010000005">
    <property type="protein sequence ID" value="MEJ8855974.1"/>
    <property type="molecule type" value="Genomic_DNA"/>
</dbReference>
<dbReference type="GO" id="GO:0016787">
    <property type="term" value="F:hydrolase activity"/>
    <property type="evidence" value="ECO:0007669"/>
    <property type="project" value="UniProtKB-KW"/>
</dbReference>
<feature type="chain" id="PRO_5047181762" evidence="1">
    <location>
        <begin position="26"/>
        <end position="556"/>
    </location>
</feature>
<evidence type="ECO:0000259" key="2">
    <source>
        <dbReference type="Pfam" id="PF07969"/>
    </source>
</evidence>
<protein>
    <submittedName>
        <fullName evidence="3">Amidohydrolase</fullName>
        <ecNumber evidence="3">3.5.-.-</ecNumber>
    </submittedName>
</protein>
<dbReference type="Proteomes" id="UP001367030">
    <property type="component" value="Unassembled WGS sequence"/>
</dbReference>
<keyword evidence="3" id="KW-0378">Hydrolase</keyword>
<dbReference type="Gene3D" id="2.30.40.10">
    <property type="entry name" value="Urease, subunit C, domain 1"/>
    <property type="match status" value="1"/>
</dbReference>
<dbReference type="InterPro" id="IPR033932">
    <property type="entry name" value="YtcJ-like"/>
</dbReference>
<comment type="caution">
    <text evidence="3">The sequence shown here is derived from an EMBL/GenBank/DDBJ whole genome shotgun (WGS) entry which is preliminary data.</text>
</comment>
<dbReference type="RefSeq" id="WP_340336040.1">
    <property type="nucleotide sequence ID" value="NZ_JBBKZS010000005.1"/>
</dbReference>
<feature type="signal peptide" evidence="1">
    <location>
        <begin position="1"/>
        <end position="25"/>
    </location>
</feature>
<evidence type="ECO:0000313" key="3">
    <source>
        <dbReference type="EMBL" id="MEJ8855974.1"/>
    </source>
</evidence>
<accession>A0ABU8X8E0</accession>
<dbReference type="InterPro" id="IPR011059">
    <property type="entry name" value="Metal-dep_hydrolase_composite"/>
</dbReference>
<dbReference type="Gene3D" id="3.20.20.140">
    <property type="entry name" value="Metal-dependent hydrolases"/>
    <property type="match status" value="1"/>
</dbReference>
<dbReference type="EC" id="3.5.-.-" evidence="3"/>
<evidence type="ECO:0000313" key="4">
    <source>
        <dbReference type="Proteomes" id="UP001367030"/>
    </source>
</evidence>
<dbReference type="PANTHER" id="PTHR22642:SF2">
    <property type="entry name" value="PROTEIN LONG AFTER FAR-RED 3"/>
    <property type="match status" value="1"/>
</dbReference>